<dbReference type="STRING" id="312017.I7LU22"/>
<dbReference type="EMBL" id="GG662821">
    <property type="protein sequence ID" value="EAR89271.2"/>
    <property type="molecule type" value="Genomic_DNA"/>
</dbReference>
<sequence>MSFEPSRIVNYKQVEFIIDELKCKVCDCILECPVNCKECQNHFCWKCIREWLETPGSNRKCPSCRAIWKEREGSLLMKTLLRKLNFYCQYKEKGCEKILNYDDLAQHEMRTCDYAERFCPFGCKKKIMSKDLQQHKDECLSHEKYELKMRNRQSSGAREKSFSISSNPDFNPFSNLKQLRQLGFSWETHFNMDNCKNGLVEFTGMGWKKLTNFVQGLSGLAPDEQFNRLKGKGDFEQYGILGWTYALEVETLKQKLEKCFLCSKKLNEVVQLFKQRIDYLILFEQEELEEFSDEEVESQADYNYMVLNQMIGSLVTQNSSSKRNQKKLHDDEFLQDNLSIIRETGHLIFSNIVFLQLNIFKIGRFWVDHLINCQNKQVRIDITGWEFLEDFALGLKGTASEKWFLDLTNENDNMICWREILLSEDIEEELSKCKLCIQTRDKIVILFKTRIDRLLSLEHQMPKCDEIIEKY</sequence>
<dbReference type="eggNOG" id="KOG0297">
    <property type="taxonomic scope" value="Eukaryota"/>
</dbReference>
<dbReference type="InterPro" id="IPR013083">
    <property type="entry name" value="Znf_RING/FYVE/PHD"/>
</dbReference>
<dbReference type="Proteomes" id="UP000009168">
    <property type="component" value="Unassembled WGS sequence"/>
</dbReference>
<keyword evidence="1" id="KW-0863">Zinc-finger</keyword>
<dbReference type="AlphaFoldDB" id="I7LU22"/>
<evidence type="ECO:0000313" key="4">
    <source>
        <dbReference type="Proteomes" id="UP000009168"/>
    </source>
</evidence>
<gene>
    <name evidence="3" type="ORF">TTHERM_00370860</name>
</gene>
<protein>
    <submittedName>
        <fullName evidence="3">Traf-type zinc finger protein</fullName>
    </submittedName>
</protein>
<keyword evidence="1" id="KW-0479">Metal-binding</keyword>
<dbReference type="PROSITE" id="PS50089">
    <property type="entry name" value="ZF_RING_2"/>
    <property type="match status" value="1"/>
</dbReference>
<dbReference type="SUPFAM" id="SSF49599">
    <property type="entry name" value="TRAF domain-like"/>
    <property type="match status" value="1"/>
</dbReference>
<dbReference type="Gene3D" id="3.30.40.10">
    <property type="entry name" value="Zinc/RING finger domain, C3HC4 (zinc finger)"/>
    <property type="match status" value="2"/>
</dbReference>
<accession>I7LU22</accession>
<dbReference type="InterPro" id="IPR001841">
    <property type="entry name" value="Znf_RING"/>
</dbReference>
<dbReference type="OrthoDB" id="305315at2759"/>
<reference evidence="4" key="1">
    <citation type="journal article" date="2006" name="PLoS Biol.">
        <title>Macronuclear genome sequence of the ciliate Tetrahymena thermophila, a model eukaryote.</title>
        <authorList>
            <person name="Eisen J.A."/>
            <person name="Coyne R.S."/>
            <person name="Wu M."/>
            <person name="Wu D."/>
            <person name="Thiagarajan M."/>
            <person name="Wortman J.R."/>
            <person name="Badger J.H."/>
            <person name="Ren Q."/>
            <person name="Amedeo P."/>
            <person name="Jones K.M."/>
            <person name="Tallon L.J."/>
            <person name="Delcher A.L."/>
            <person name="Salzberg S.L."/>
            <person name="Silva J.C."/>
            <person name="Haas B.J."/>
            <person name="Majoros W.H."/>
            <person name="Farzad M."/>
            <person name="Carlton J.M."/>
            <person name="Smith R.K. Jr."/>
            <person name="Garg J."/>
            <person name="Pearlman R.E."/>
            <person name="Karrer K.M."/>
            <person name="Sun L."/>
            <person name="Manning G."/>
            <person name="Elde N.C."/>
            <person name="Turkewitz A.P."/>
            <person name="Asai D.J."/>
            <person name="Wilkes D.E."/>
            <person name="Wang Y."/>
            <person name="Cai H."/>
            <person name="Collins K."/>
            <person name="Stewart B.A."/>
            <person name="Lee S.R."/>
            <person name="Wilamowska K."/>
            <person name="Weinberg Z."/>
            <person name="Ruzzo W.L."/>
            <person name="Wloga D."/>
            <person name="Gaertig J."/>
            <person name="Frankel J."/>
            <person name="Tsao C.-C."/>
            <person name="Gorovsky M.A."/>
            <person name="Keeling P.J."/>
            <person name="Waller R.F."/>
            <person name="Patron N.J."/>
            <person name="Cherry J.M."/>
            <person name="Stover N.A."/>
            <person name="Krieger C.J."/>
            <person name="del Toro C."/>
            <person name="Ryder H.F."/>
            <person name="Williamson S.C."/>
            <person name="Barbeau R.A."/>
            <person name="Hamilton E.P."/>
            <person name="Orias E."/>
        </authorList>
    </citation>
    <scope>NUCLEOTIDE SEQUENCE [LARGE SCALE GENOMIC DNA]</scope>
    <source>
        <strain evidence="4">SB210</strain>
    </source>
</reference>
<dbReference type="SUPFAM" id="SSF57850">
    <property type="entry name" value="RING/U-box"/>
    <property type="match status" value="1"/>
</dbReference>
<dbReference type="PANTHER" id="PTHR10131:SF94">
    <property type="entry name" value="TNF RECEPTOR-ASSOCIATED FACTOR 4"/>
    <property type="match status" value="1"/>
</dbReference>
<dbReference type="RefSeq" id="XP_001009516.2">
    <property type="nucleotide sequence ID" value="XM_001009516.2"/>
</dbReference>
<keyword evidence="4" id="KW-1185">Reference proteome</keyword>
<dbReference type="PANTHER" id="PTHR10131">
    <property type="entry name" value="TNF RECEPTOR ASSOCIATED FACTOR"/>
    <property type="match status" value="1"/>
</dbReference>
<keyword evidence="1" id="KW-0862">Zinc</keyword>
<evidence type="ECO:0000259" key="2">
    <source>
        <dbReference type="PROSITE" id="PS50089"/>
    </source>
</evidence>
<evidence type="ECO:0000256" key="1">
    <source>
        <dbReference type="PROSITE-ProRule" id="PRU00175"/>
    </source>
</evidence>
<name>I7LU22_TETTS</name>
<dbReference type="KEGG" id="tet:TTHERM_00370860"/>
<dbReference type="GO" id="GO:0008270">
    <property type="term" value="F:zinc ion binding"/>
    <property type="evidence" value="ECO:0007669"/>
    <property type="project" value="UniProtKB-KW"/>
</dbReference>
<organism evidence="3 4">
    <name type="scientific">Tetrahymena thermophila (strain SB210)</name>
    <dbReference type="NCBI Taxonomy" id="312017"/>
    <lineage>
        <taxon>Eukaryota</taxon>
        <taxon>Sar</taxon>
        <taxon>Alveolata</taxon>
        <taxon>Ciliophora</taxon>
        <taxon>Intramacronucleata</taxon>
        <taxon>Oligohymenophorea</taxon>
        <taxon>Hymenostomatida</taxon>
        <taxon>Tetrahymenina</taxon>
        <taxon>Tetrahymenidae</taxon>
        <taxon>Tetrahymena</taxon>
    </lineage>
</organism>
<dbReference type="GeneID" id="7827858"/>
<proteinExistence type="predicted"/>
<evidence type="ECO:0000313" key="3">
    <source>
        <dbReference type="EMBL" id="EAR89271.2"/>
    </source>
</evidence>
<feature type="domain" description="RING-type" evidence="2">
    <location>
        <begin position="23"/>
        <end position="65"/>
    </location>
</feature>
<dbReference type="InParanoid" id="I7LU22"/>